<comment type="caution">
    <text evidence="1">The sequence shown here is derived from an EMBL/GenBank/DDBJ whole genome shotgun (WGS) entry which is preliminary data.</text>
</comment>
<protein>
    <submittedName>
        <fullName evidence="1">Uncharacterized protein</fullName>
    </submittedName>
</protein>
<name>A0A9P5PPX0_9AGAR</name>
<proteinExistence type="predicted"/>
<accession>A0A9P5PPX0</accession>
<organism evidence="1 2">
    <name type="scientific">Rhodocollybia butyracea</name>
    <dbReference type="NCBI Taxonomy" id="206335"/>
    <lineage>
        <taxon>Eukaryota</taxon>
        <taxon>Fungi</taxon>
        <taxon>Dikarya</taxon>
        <taxon>Basidiomycota</taxon>
        <taxon>Agaricomycotina</taxon>
        <taxon>Agaricomycetes</taxon>
        <taxon>Agaricomycetidae</taxon>
        <taxon>Agaricales</taxon>
        <taxon>Marasmiineae</taxon>
        <taxon>Omphalotaceae</taxon>
        <taxon>Rhodocollybia</taxon>
    </lineage>
</organism>
<reference evidence="1" key="1">
    <citation type="submission" date="2020-11" db="EMBL/GenBank/DDBJ databases">
        <authorList>
            <consortium name="DOE Joint Genome Institute"/>
            <person name="Ahrendt S."/>
            <person name="Riley R."/>
            <person name="Andreopoulos W."/>
            <person name="Labutti K."/>
            <person name="Pangilinan J."/>
            <person name="Ruiz-Duenas F.J."/>
            <person name="Barrasa J.M."/>
            <person name="Sanchez-Garcia M."/>
            <person name="Camarero S."/>
            <person name="Miyauchi S."/>
            <person name="Serrano A."/>
            <person name="Linde D."/>
            <person name="Babiker R."/>
            <person name="Drula E."/>
            <person name="Ayuso-Fernandez I."/>
            <person name="Pacheco R."/>
            <person name="Padilla G."/>
            <person name="Ferreira P."/>
            <person name="Barriuso J."/>
            <person name="Kellner H."/>
            <person name="Castanera R."/>
            <person name="Alfaro M."/>
            <person name="Ramirez L."/>
            <person name="Pisabarro A.G."/>
            <person name="Kuo A."/>
            <person name="Tritt A."/>
            <person name="Lipzen A."/>
            <person name="He G."/>
            <person name="Yan M."/>
            <person name="Ng V."/>
            <person name="Cullen D."/>
            <person name="Martin F."/>
            <person name="Rosso M.-N."/>
            <person name="Henrissat B."/>
            <person name="Hibbett D."/>
            <person name="Martinez A.T."/>
            <person name="Grigoriev I.V."/>
        </authorList>
    </citation>
    <scope>NUCLEOTIDE SEQUENCE</scope>
    <source>
        <strain evidence="1">AH 40177</strain>
    </source>
</reference>
<gene>
    <name evidence="1" type="ORF">BDP27DRAFT_1064906</name>
</gene>
<dbReference type="AlphaFoldDB" id="A0A9P5PPX0"/>
<dbReference type="EMBL" id="JADNRY010000095">
    <property type="protein sequence ID" value="KAF9065965.1"/>
    <property type="molecule type" value="Genomic_DNA"/>
</dbReference>
<dbReference type="Proteomes" id="UP000772434">
    <property type="component" value="Unassembled WGS sequence"/>
</dbReference>
<evidence type="ECO:0000313" key="1">
    <source>
        <dbReference type="EMBL" id="KAF9065965.1"/>
    </source>
</evidence>
<keyword evidence="2" id="KW-1185">Reference proteome</keyword>
<evidence type="ECO:0000313" key="2">
    <source>
        <dbReference type="Proteomes" id="UP000772434"/>
    </source>
</evidence>
<sequence length="150" mass="16579">MHFSSTGTTQICTRCTHRMDLPSSQGKQLQQASVPWPHALVSSALKSKLNTEESMSERVGTSEWLEDLRRRRKTRRRSISYPAKMHGQNIPQVASNGLCDYTPSPGVHISTLSVCDLSCHSQAALSSDPSLHLFSESLLLSEPHLSGISY</sequence>